<feature type="domain" description="DDE Tnp4" evidence="4">
    <location>
        <begin position="96"/>
        <end position="255"/>
    </location>
</feature>
<evidence type="ECO:0000259" key="4">
    <source>
        <dbReference type="Pfam" id="PF13359"/>
    </source>
</evidence>
<dbReference type="EMBL" id="GEFM01002453">
    <property type="protein sequence ID" value="JAP73343.1"/>
    <property type="molecule type" value="mRNA"/>
</dbReference>
<proteinExistence type="evidence at transcript level"/>
<evidence type="ECO:0000259" key="5">
    <source>
        <dbReference type="Pfam" id="PF13613"/>
    </source>
</evidence>
<name>A0A131Y1H2_IXORI</name>
<feature type="region of interest" description="Disordered" evidence="3">
    <location>
        <begin position="262"/>
        <end position="303"/>
    </location>
</feature>
<dbReference type="Pfam" id="PF13613">
    <property type="entry name" value="HTH_Tnp_4"/>
    <property type="match status" value="1"/>
</dbReference>
<evidence type="ECO:0000313" key="6">
    <source>
        <dbReference type="EMBL" id="JAP73343.1"/>
    </source>
</evidence>
<evidence type="ECO:0000256" key="1">
    <source>
        <dbReference type="ARBA" id="ARBA00001968"/>
    </source>
</evidence>
<dbReference type="InterPro" id="IPR027806">
    <property type="entry name" value="HARBI1_dom"/>
</dbReference>
<reference evidence="6" key="1">
    <citation type="submission" date="2016-02" db="EMBL/GenBank/DDBJ databases">
        <title>RNAseq analyses of the midgut from blood- or serum-fed Ixodes ricinus ticks.</title>
        <authorList>
            <person name="Perner J."/>
            <person name="Provaznik J."/>
            <person name="Schrenkova J."/>
            <person name="Urbanova V."/>
            <person name="Ribeiro J.M."/>
            <person name="Kopacek P."/>
        </authorList>
    </citation>
    <scope>NUCLEOTIDE SEQUENCE</scope>
    <source>
        <tissue evidence="6">Gut</tissue>
    </source>
</reference>
<dbReference type="PANTHER" id="PTHR23080">
    <property type="entry name" value="THAP DOMAIN PROTEIN"/>
    <property type="match status" value="1"/>
</dbReference>
<accession>A0A131Y1H2</accession>
<organism evidence="6">
    <name type="scientific">Ixodes ricinus</name>
    <name type="common">Common tick</name>
    <name type="synonym">Acarus ricinus</name>
    <dbReference type="NCBI Taxonomy" id="34613"/>
    <lineage>
        <taxon>Eukaryota</taxon>
        <taxon>Metazoa</taxon>
        <taxon>Ecdysozoa</taxon>
        <taxon>Arthropoda</taxon>
        <taxon>Chelicerata</taxon>
        <taxon>Arachnida</taxon>
        <taxon>Acari</taxon>
        <taxon>Parasitiformes</taxon>
        <taxon>Ixodida</taxon>
        <taxon>Ixodoidea</taxon>
        <taxon>Ixodidae</taxon>
        <taxon>Ixodinae</taxon>
        <taxon>Ixodes</taxon>
    </lineage>
</organism>
<protein>
    <submittedName>
        <fullName evidence="6">Putative tick transposon</fullName>
    </submittedName>
</protein>
<dbReference type="GO" id="GO:0046872">
    <property type="term" value="F:metal ion binding"/>
    <property type="evidence" value="ECO:0007669"/>
    <property type="project" value="UniProtKB-KW"/>
</dbReference>
<sequence length="330" mass="37792">KSTPTSKDKRRGRPQKPSIEDQLFLVLVKLRVALFHKHLGHLFNVSESTVSRVFLTWMSFLHLHLTELPLWLPRDVVDTLMPATFKEKYRSTRVIIDATELRCEISSSLVTQSGTYSYYKSPNTFKGLVGISPNGQLTFVSELFMGSVSDREAVVKSGFLERPFEFGDAVMADKGFRIQDLLEKKEVLLNIPPFLTKGQFPAADVQETQDIASLRIHVERRIQRIKTFHILDRPIAISLAPIANQIWTVCAILSNMQSPLMRYPEKPQSKQDKTSERLDKTTVRRQPVDTLPELQEGSSPRATGTDSELLKVFEHHLYFIFTFFLFSRHA</sequence>
<feature type="domain" description="Transposase Helix-turn-helix" evidence="5">
    <location>
        <begin position="18"/>
        <end position="66"/>
    </location>
</feature>
<feature type="non-terminal residue" evidence="6">
    <location>
        <position position="1"/>
    </location>
</feature>
<dbReference type="InterPro" id="IPR027805">
    <property type="entry name" value="Transposase_HTH_dom"/>
</dbReference>
<dbReference type="AlphaFoldDB" id="A0A131Y1H2"/>
<dbReference type="PANTHER" id="PTHR23080:SF143">
    <property type="entry name" value="SI:DKEY-56D12.4"/>
    <property type="match status" value="1"/>
</dbReference>
<feature type="compositionally biased region" description="Basic and acidic residues" evidence="3">
    <location>
        <begin position="263"/>
        <end position="282"/>
    </location>
</feature>
<keyword evidence="2" id="KW-0479">Metal-binding</keyword>
<evidence type="ECO:0000256" key="3">
    <source>
        <dbReference type="SAM" id="MobiDB-lite"/>
    </source>
</evidence>
<evidence type="ECO:0000256" key="2">
    <source>
        <dbReference type="ARBA" id="ARBA00022723"/>
    </source>
</evidence>
<dbReference type="Pfam" id="PF13359">
    <property type="entry name" value="DDE_Tnp_4"/>
    <property type="match status" value="1"/>
</dbReference>
<comment type="cofactor">
    <cofactor evidence="1">
        <name>a divalent metal cation</name>
        <dbReference type="ChEBI" id="CHEBI:60240"/>
    </cofactor>
</comment>